<dbReference type="Gene3D" id="2.40.30.170">
    <property type="match status" value="1"/>
</dbReference>
<feature type="coiled-coil region" evidence="3">
    <location>
        <begin position="101"/>
        <end position="168"/>
    </location>
</feature>
<feature type="signal peptide" evidence="4">
    <location>
        <begin position="1"/>
        <end position="28"/>
    </location>
</feature>
<dbReference type="InterPro" id="IPR006143">
    <property type="entry name" value="RND_pump_MFP"/>
</dbReference>
<dbReference type="EMBL" id="JBHTJW010000003">
    <property type="protein sequence ID" value="MFD0930658.1"/>
    <property type="molecule type" value="Genomic_DNA"/>
</dbReference>
<organism evidence="9 10">
    <name type="scientific">Methylophilus glucosoxydans</name>
    <dbReference type="NCBI Taxonomy" id="752553"/>
    <lineage>
        <taxon>Bacteria</taxon>
        <taxon>Pseudomonadati</taxon>
        <taxon>Pseudomonadota</taxon>
        <taxon>Betaproteobacteria</taxon>
        <taxon>Nitrosomonadales</taxon>
        <taxon>Methylophilaceae</taxon>
        <taxon>Methylophilus</taxon>
    </lineage>
</organism>
<keyword evidence="3" id="KW-0175">Coiled coil</keyword>
<evidence type="ECO:0000256" key="2">
    <source>
        <dbReference type="ARBA" id="ARBA00009477"/>
    </source>
</evidence>
<feature type="domain" description="Multidrug resistance protein MdtA-like beta-barrel" evidence="7">
    <location>
        <begin position="209"/>
        <end position="298"/>
    </location>
</feature>
<dbReference type="Proteomes" id="UP001597106">
    <property type="component" value="Unassembled WGS sequence"/>
</dbReference>
<proteinExistence type="inferred from homology"/>
<feature type="domain" description="Multidrug resistance protein MdtA-like barrel-sandwich hybrid" evidence="6">
    <location>
        <begin position="62"/>
        <end position="204"/>
    </location>
</feature>
<evidence type="ECO:0000259" key="7">
    <source>
        <dbReference type="Pfam" id="PF25944"/>
    </source>
</evidence>
<dbReference type="PANTHER" id="PTHR30158:SF24">
    <property type="entry name" value="HLYD FAMILY SECRETION PROTEIN"/>
    <property type="match status" value="1"/>
</dbReference>
<protein>
    <submittedName>
        <fullName evidence="9">Efflux RND transporter periplasmic adaptor subunit</fullName>
    </submittedName>
</protein>
<feature type="domain" description="Multidrug resistance protein MdtA-like alpha-helical hairpin" evidence="5">
    <location>
        <begin position="105"/>
        <end position="172"/>
    </location>
</feature>
<comment type="caution">
    <text evidence="9">The sequence shown here is derived from an EMBL/GenBank/DDBJ whole genome shotgun (WGS) entry which is preliminary data.</text>
</comment>
<name>A0ABW3GJX3_9PROT</name>
<keyword evidence="10" id="KW-1185">Reference proteome</keyword>
<dbReference type="SUPFAM" id="SSF111369">
    <property type="entry name" value="HlyD-like secretion proteins"/>
    <property type="match status" value="1"/>
</dbReference>
<comment type="similarity">
    <text evidence="2">Belongs to the membrane fusion protein (MFP) (TC 8.A.1) family.</text>
</comment>
<gene>
    <name evidence="9" type="ORF">ACFQ1T_12800</name>
</gene>
<sequence>MSRISHSTLALSALLILQLAACSKPKEAAQPAGAAPVVEVVKVQVADIPDEVELPGRVEAYRIAEVRARVSGIVAKRLYQEGQVVKAGTPLFQINPEQLQASKLEAEAELARTEANLVNANDKLQRYQALIGDQSVSQRDYRAAQAEAQLAKAEVASAQAKLNRARLDLGYANVTAPIDGVARRALVTEGALVGKDEATQLTTVEQVNPVYVNFSQSSSEVFTLRKALRDGQLKGNDGDFKIKLVLPDGSMYAQAGKLSFSDVSVNQTTDSVVMRAIFENPQQVLMPGAYVRIKIRQATNPNAILIPRDALMRDQFSTRVWVVNAKNELESREVQAGRVIDKQWVIEQGLQAGEQVVVTNVAAQTAGSKVTPKLISAQDNITKAVAP</sequence>
<dbReference type="InterPro" id="IPR058627">
    <property type="entry name" value="MdtA-like_C"/>
</dbReference>
<evidence type="ECO:0000259" key="8">
    <source>
        <dbReference type="Pfam" id="PF25967"/>
    </source>
</evidence>
<dbReference type="NCBIfam" id="TIGR01730">
    <property type="entry name" value="RND_mfp"/>
    <property type="match status" value="1"/>
</dbReference>
<dbReference type="Pfam" id="PF25967">
    <property type="entry name" value="RND-MFP_C"/>
    <property type="match status" value="1"/>
</dbReference>
<dbReference type="PANTHER" id="PTHR30158">
    <property type="entry name" value="ACRA/E-RELATED COMPONENT OF DRUG EFFLUX TRANSPORTER"/>
    <property type="match status" value="1"/>
</dbReference>
<accession>A0ABW3GJX3</accession>
<reference evidence="10" key="1">
    <citation type="journal article" date="2019" name="Int. J. Syst. Evol. Microbiol.">
        <title>The Global Catalogue of Microorganisms (GCM) 10K type strain sequencing project: providing services to taxonomists for standard genome sequencing and annotation.</title>
        <authorList>
            <consortium name="The Broad Institute Genomics Platform"/>
            <consortium name="The Broad Institute Genome Sequencing Center for Infectious Disease"/>
            <person name="Wu L."/>
            <person name="Ma J."/>
        </authorList>
    </citation>
    <scope>NUCLEOTIDE SEQUENCE [LARGE SCALE GENOMIC DNA]</scope>
    <source>
        <strain evidence="10">CCUG 59685</strain>
    </source>
</reference>
<keyword evidence="4" id="KW-0732">Signal</keyword>
<evidence type="ECO:0000256" key="1">
    <source>
        <dbReference type="ARBA" id="ARBA00004196"/>
    </source>
</evidence>
<dbReference type="Gene3D" id="1.10.287.470">
    <property type="entry name" value="Helix hairpin bin"/>
    <property type="match status" value="1"/>
</dbReference>
<comment type="subcellular location">
    <subcellularLocation>
        <location evidence="1">Cell envelope</location>
    </subcellularLocation>
</comment>
<evidence type="ECO:0000313" key="10">
    <source>
        <dbReference type="Proteomes" id="UP001597106"/>
    </source>
</evidence>
<feature type="chain" id="PRO_5045418601" evidence="4">
    <location>
        <begin position="29"/>
        <end position="387"/>
    </location>
</feature>
<dbReference type="Pfam" id="PF25917">
    <property type="entry name" value="BSH_RND"/>
    <property type="match status" value="1"/>
</dbReference>
<evidence type="ECO:0000256" key="4">
    <source>
        <dbReference type="SAM" id="SignalP"/>
    </source>
</evidence>
<evidence type="ECO:0000259" key="5">
    <source>
        <dbReference type="Pfam" id="PF25876"/>
    </source>
</evidence>
<dbReference type="InterPro" id="IPR058624">
    <property type="entry name" value="MdtA-like_HH"/>
</dbReference>
<dbReference type="Pfam" id="PF25876">
    <property type="entry name" value="HH_MFP_RND"/>
    <property type="match status" value="1"/>
</dbReference>
<dbReference type="Gene3D" id="2.40.420.20">
    <property type="match status" value="1"/>
</dbReference>
<evidence type="ECO:0000313" key="9">
    <source>
        <dbReference type="EMBL" id="MFD0930658.1"/>
    </source>
</evidence>
<evidence type="ECO:0000256" key="3">
    <source>
        <dbReference type="SAM" id="Coils"/>
    </source>
</evidence>
<evidence type="ECO:0000259" key="6">
    <source>
        <dbReference type="Pfam" id="PF25917"/>
    </source>
</evidence>
<dbReference type="Gene3D" id="2.40.50.100">
    <property type="match status" value="1"/>
</dbReference>
<dbReference type="Pfam" id="PF25944">
    <property type="entry name" value="Beta-barrel_RND"/>
    <property type="match status" value="1"/>
</dbReference>
<dbReference type="InterPro" id="IPR058625">
    <property type="entry name" value="MdtA-like_BSH"/>
</dbReference>
<feature type="domain" description="Multidrug resistance protein MdtA-like C-terminal permuted SH3" evidence="8">
    <location>
        <begin position="302"/>
        <end position="359"/>
    </location>
</feature>
<dbReference type="InterPro" id="IPR058626">
    <property type="entry name" value="MdtA-like_b-barrel"/>
</dbReference>
<dbReference type="RefSeq" id="WP_194747215.1">
    <property type="nucleotide sequence ID" value="NZ_JBHTJW010000003.1"/>
</dbReference>